<dbReference type="GO" id="GO:0004553">
    <property type="term" value="F:hydrolase activity, hydrolyzing O-glycosyl compounds"/>
    <property type="evidence" value="ECO:0007669"/>
    <property type="project" value="InterPro"/>
</dbReference>
<dbReference type="Pfam" id="PF00553">
    <property type="entry name" value="CBM_2"/>
    <property type="match status" value="1"/>
</dbReference>
<dbReference type="PROSITE" id="PS51173">
    <property type="entry name" value="CBM2"/>
    <property type="match status" value="1"/>
</dbReference>
<keyword evidence="4" id="KW-1185">Reference proteome</keyword>
<evidence type="ECO:0000313" key="3">
    <source>
        <dbReference type="EMBL" id="SCF05256.1"/>
    </source>
</evidence>
<evidence type="ECO:0000313" key="4">
    <source>
        <dbReference type="Proteomes" id="UP000198797"/>
    </source>
</evidence>
<dbReference type="SMART" id="SM00637">
    <property type="entry name" value="CBD_II"/>
    <property type="match status" value="1"/>
</dbReference>
<dbReference type="InterPro" id="IPR008965">
    <property type="entry name" value="CBM2/CBM3_carb-bd_dom_sf"/>
</dbReference>
<dbReference type="Gene3D" id="2.60.40.290">
    <property type="match status" value="1"/>
</dbReference>
<dbReference type="SUPFAM" id="SSF49384">
    <property type="entry name" value="Carbohydrate-binding domain"/>
    <property type="match status" value="1"/>
</dbReference>
<gene>
    <name evidence="3" type="ORF">GA0070216_104241</name>
</gene>
<dbReference type="RefSeq" id="WP_091243461.1">
    <property type="nucleotide sequence ID" value="NZ_FMCU01000004.1"/>
</dbReference>
<dbReference type="CDD" id="cd07814">
    <property type="entry name" value="SRPBCC_CalC_Aha1-like"/>
    <property type="match status" value="1"/>
</dbReference>
<proteinExistence type="predicted"/>
<dbReference type="InterPro" id="IPR019587">
    <property type="entry name" value="Polyketide_cyclase/dehydratase"/>
</dbReference>
<dbReference type="Gene3D" id="3.30.530.20">
    <property type="match status" value="1"/>
</dbReference>
<dbReference type="InterPro" id="IPR023393">
    <property type="entry name" value="START-like_dom_sf"/>
</dbReference>
<dbReference type="InterPro" id="IPR001919">
    <property type="entry name" value="CBD2"/>
</dbReference>
<dbReference type="Proteomes" id="UP000198797">
    <property type="component" value="Unassembled WGS sequence"/>
</dbReference>
<feature type="compositionally biased region" description="Low complexity" evidence="1">
    <location>
        <begin position="210"/>
        <end position="239"/>
    </location>
</feature>
<dbReference type="EMBL" id="FMCU01000004">
    <property type="protein sequence ID" value="SCF05256.1"/>
    <property type="molecule type" value="Genomic_DNA"/>
</dbReference>
<accession>A0A1C4X9Z3</accession>
<organism evidence="3 4">
    <name type="scientific">Micromonospora matsumotoense</name>
    <dbReference type="NCBI Taxonomy" id="121616"/>
    <lineage>
        <taxon>Bacteria</taxon>
        <taxon>Bacillati</taxon>
        <taxon>Actinomycetota</taxon>
        <taxon>Actinomycetes</taxon>
        <taxon>Micromonosporales</taxon>
        <taxon>Micromonosporaceae</taxon>
        <taxon>Micromonospora</taxon>
    </lineage>
</organism>
<dbReference type="InterPro" id="IPR012291">
    <property type="entry name" value="CBM2_carb-bd_dom_sf"/>
</dbReference>
<sequence>MIEIGTQIDLPHPADRVWRAMTDPELLGRWFAETEPIPDGPGRWRVRTAGLPGFETDVEVEVVDRREPELIVVRCHEGADRSLLTCAVTPTTVGCRVLIRETVEHGDWPAERGTRREECYRQSLAGRLPALLDWLAFQQVDLRRDSAAPTAVLPVALIADLDRRPTRRRTTWVVAGSGAAALTLGLAGWALLPGGPPAETAADPVPPPARSAVAPDPTRSAVTPRPTPTTTPSSARPSRTPSPTPSRTPSASPSAPDPVGARYETVSTRVFGYTGEVVVDNPGGTPASGWTVVVTLPRGNSAAEVTGADWRQDGQSVTFTGPAVPAGGAQAIRFDVRTADPVTKTPQGCTVDERPCAGL</sequence>
<evidence type="ECO:0000256" key="1">
    <source>
        <dbReference type="SAM" id="MobiDB-lite"/>
    </source>
</evidence>
<feature type="domain" description="CBM2" evidence="2">
    <location>
        <begin position="252"/>
        <end position="359"/>
    </location>
</feature>
<dbReference type="OrthoDB" id="9803476at2"/>
<dbReference type="SUPFAM" id="SSF55961">
    <property type="entry name" value="Bet v1-like"/>
    <property type="match status" value="1"/>
</dbReference>
<evidence type="ECO:0000259" key="2">
    <source>
        <dbReference type="PROSITE" id="PS51173"/>
    </source>
</evidence>
<name>A0A1C4X9Z3_9ACTN</name>
<reference evidence="4" key="1">
    <citation type="submission" date="2016-06" db="EMBL/GenBank/DDBJ databases">
        <authorList>
            <person name="Varghese N."/>
            <person name="Submissions Spin"/>
        </authorList>
    </citation>
    <scope>NUCLEOTIDE SEQUENCE [LARGE SCALE GENOMIC DNA]</scope>
    <source>
        <strain evidence="4">DSM 44100</strain>
    </source>
</reference>
<dbReference type="GO" id="GO:0005975">
    <property type="term" value="P:carbohydrate metabolic process"/>
    <property type="evidence" value="ECO:0007669"/>
    <property type="project" value="InterPro"/>
</dbReference>
<dbReference type="AlphaFoldDB" id="A0A1C4X9Z3"/>
<feature type="region of interest" description="Disordered" evidence="1">
    <location>
        <begin position="197"/>
        <end position="260"/>
    </location>
</feature>
<dbReference type="Pfam" id="PF10604">
    <property type="entry name" value="Polyketide_cyc2"/>
    <property type="match status" value="1"/>
</dbReference>
<protein>
    <submittedName>
        <fullName evidence="3">Uncharacterized conserved protein YndB, AHSA1/START domain</fullName>
    </submittedName>
</protein>
<dbReference type="STRING" id="121616.GA0070216_104241"/>
<dbReference type="GO" id="GO:0030247">
    <property type="term" value="F:polysaccharide binding"/>
    <property type="evidence" value="ECO:0007669"/>
    <property type="project" value="UniProtKB-UniRule"/>
</dbReference>